<keyword evidence="5" id="KW-0677">Repeat</keyword>
<keyword evidence="8" id="KW-1185">Reference proteome</keyword>
<accession>A0A803K0W2</accession>
<evidence type="ECO:0000313" key="7">
    <source>
        <dbReference type="Ensembl" id="ENSXETP00000113968"/>
    </source>
</evidence>
<evidence type="ECO:0000256" key="2">
    <source>
        <dbReference type="ARBA" id="ARBA00009646"/>
    </source>
</evidence>
<keyword evidence="4" id="KW-0273">Eye lens protein</keyword>
<gene>
    <name evidence="7 10" type="primary">cryga.5</name>
    <name evidence="9" type="synonym">LOC100489523</name>
</gene>
<proteinExistence type="inferred from homology"/>
<dbReference type="AlphaFoldDB" id="A0A803K0W2"/>
<dbReference type="KEGG" id="xtr:100489523"/>
<feature type="domain" description="Beta/gamma crystallin 'Greek key'" evidence="6">
    <location>
        <begin position="41"/>
        <end position="83"/>
    </location>
</feature>
<dbReference type="GO" id="GO:0007601">
    <property type="term" value="P:visual perception"/>
    <property type="evidence" value="ECO:0000318"/>
    <property type="project" value="GO_Central"/>
</dbReference>
<dbReference type="PROSITE" id="PS50915">
    <property type="entry name" value="CRYSTALLIN_BETA_GAMMA"/>
    <property type="match status" value="3"/>
</dbReference>
<dbReference type="SMART" id="SM00247">
    <property type="entry name" value="XTALbg"/>
    <property type="match status" value="2"/>
</dbReference>
<name>A0A803K0W2_XENTR</name>
<evidence type="ECO:0000313" key="8">
    <source>
        <dbReference type="Proteomes" id="UP000008143"/>
    </source>
</evidence>
<sequence length="175" mass="21128">MGKIIFYEDKNFQGRSYECSSDCSELNSYINRCNSIRVENGNWMLYENSNYRGNQYFLKRGEYSDFSHWTSRSDSVRSCHVIPQHYGTFRIRIYEKEDFGGSVMEFTEDCSNVQDKFRFHYINSCNVLEGHLIFYDEPDYRGRQYYLRPGEYRRYTEWGASNSRTGSFRHVQEFY</sequence>
<evidence type="ECO:0000256" key="5">
    <source>
        <dbReference type="ARBA" id="ARBA00022737"/>
    </source>
</evidence>
<dbReference type="Proteomes" id="UP000008143">
    <property type="component" value="Chromosome 9"/>
</dbReference>
<dbReference type="SUPFAM" id="SSF49695">
    <property type="entry name" value="gamma-Crystallin-like"/>
    <property type="match status" value="1"/>
</dbReference>
<comment type="similarity">
    <text evidence="2">Belongs to the beta/gamma-crystallin family.</text>
</comment>
<dbReference type="RefSeq" id="XP_031749714.1">
    <property type="nucleotide sequence ID" value="XM_031893854.1"/>
</dbReference>
<dbReference type="Ensembl" id="ENSXETT00000108843">
    <property type="protein sequence ID" value="ENSXETP00000113968"/>
    <property type="gene ID" value="ENSXETG00000042016"/>
</dbReference>
<dbReference type="GeneTree" id="ENSGT00940000163494"/>
<dbReference type="PANTHER" id="PTHR11818:SF119">
    <property type="entry name" value="GAMMA-CRYSTALLIN D"/>
    <property type="match status" value="1"/>
</dbReference>
<evidence type="ECO:0000256" key="4">
    <source>
        <dbReference type="ARBA" id="ARBA00022613"/>
    </source>
</evidence>
<evidence type="ECO:0000313" key="9">
    <source>
        <dbReference type="RefSeq" id="XP_031749714.1"/>
    </source>
</evidence>
<organism evidence="7">
    <name type="scientific">Xenopus tropicalis</name>
    <name type="common">Western clawed frog</name>
    <name type="synonym">Silurana tropicalis</name>
    <dbReference type="NCBI Taxonomy" id="8364"/>
    <lineage>
        <taxon>Eukaryota</taxon>
        <taxon>Metazoa</taxon>
        <taxon>Chordata</taxon>
        <taxon>Craniata</taxon>
        <taxon>Vertebrata</taxon>
        <taxon>Euteleostomi</taxon>
        <taxon>Amphibia</taxon>
        <taxon>Batrachia</taxon>
        <taxon>Anura</taxon>
        <taxon>Pipoidea</taxon>
        <taxon>Pipidae</taxon>
        <taxon>Xenopodinae</taxon>
        <taxon>Xenopus</taxon>
        <taxon>Silurana</taxon>
    </lineage>
</organism>
<dbReference type="InterPro" id="IPR050252">
    <property type="entry name" value="Beta/Gamma-Crystallin"/>
</dbReference>
<feature type="domain" description="Beta/gamma crystallin 'Greek key'" evidence="6">
    <location>
        <begin position="130"/>
        <end position="172"/>
    </location>
</feature>
<evidence type="ECO:0000256" key="3">
    <source>
        <dbReference type="ARBA" id="ARBA00011245"/>
    </source>
</evidence>
<dbReference type="OrthoDB" id="8407241at2759"/>
<dbReference type="GO" id="GO:0002088">
    <property type="term" value="P:lens development in camera-type eye"/>
    <property type="evidence" value="ECO:0000318"/>
    <property type="project" value="GO_Central"/>
</dbReference>
<evidence type="ECO:0000313" key="10">
    <source>
        <dbReference type="Xenbase" id="XB-GENE-22169721"/>
    </source>
</evidence>
<comment type="function">
    <text evidence="1">Crystallins are the dominant structural components of the vertebrate eye lens.</text>
</comment>
<dbReference type="Gene3D" id="2.60.20.10">
    <property type="entry name" value="Crystallins"/>
    <property type="match status" value="2"/>
</dbReference>
<reference evidence="7" key="2">
    <citation type="submission" date="2021-03" db="UniProtKB">
        <authorList>
            <consortium name="Ensembl"/>
        </authorList>
    </citation>
    <scope>IDENTIFICATION</scope>
</reference>
<dbReference type="PRINTS" id="PR01367">
    <property type="entry name" value="BGCRYSTALLIN"/>
</dbReference>
<dbReference type="PANTHER" id="PTHR11818">
    <property type="entry name" value="BETA/GAMMA CRYSTALLIN"/>
    <property type="match status" value="1"/>
</dbReference>
<feature type="domain" description="Beta/gamma crystallin 'Greek key'" evidence="6">
    <location>
        <begin position="2"/>
        <end position="40"/>
    </location>
</feature>
<dbReference type="FunFam" id="2.60.20.10:FF:000003">
    <property type="entry name" value="Crystallin gamma S"/>
    <property type="match status" value="1"/>
</dbReference>
<dbReference type="InterPro" id="IPR011024">
    <property type="entry name" value="G_crystallin-like"/>
</dbReference>
<dbReference type="OMA" id="FSHWTSR"/>
<dbReference type="Xenbase" id="XB-GENE-22169721">
    <property type="gene designation" value="cryga.5"/>
</dbReference>
<dbReference type="FunFam" id="2.60.20.10:FF:000001">
    <property type="entry name" value="Crystallin gamma S"/>
    <property type="match status" value="1"/>
</dbReference>
<protein>
    <submittedName>
        <fullName evidence="7">Crystallin gamma a gene 5</fullName>
    </submittedName>
    <submittedName>
        <fullName evidence="9">Gamma-crystallin 1-like</fullName>
    </submittedName>
</protein>
<reference evidence="7" key="1">
    <citation type="journal article" date="2010" name="Science">
        <title>The genome of the Western clawed frog Xenopus tropicalis.</title>
        <authorList>
            <person name="Hellsten U."/>
            <person name="Harland R.M."/>
            <person name="Gilchrist M.J."/>
            <person name="Hendrix D."/>
            <person name="Jurka J."/>
            <person name="Kapitonov V."/>
            <person name="Ovcharenko I."/>
            <person name="Putnam N.H."/>
            <person name="Shu S."/>
            <person name="Taher L."/>
            <person name="Blitz I.L."/>
            <person name="Blumberg B."/>
            <person name="Dichmann D.S."/>
            <person name="Dubchak I."/>
            <person name="Amaya E."/>
            <person name="Detter J.C."/>
            <person name="Fletcher R."/>
            <person name="Gerhard D.S."/>
            <person name="Goodstein D."/>
            <person name="Graves T."/>
            <person name="Grigoriev I.V."/>
            <person name="Grimwood J."/>
            <person name="Kawashima T."/>
            <person name="Lindquist E."/>
            <person name="Lucas S.M."/>
            <person name="Mead P.E."/>
            <person name="Mitros T."/>
            <person name="Ogino H."/>
            <person name="Ohta Y."/>
            <person name="Poliakov A.V."/>
            <person name="Pollet N."/>
            <person name="Robert J."/>
            <person name="Salamov A."/>
            <person name="Sater A.K."/>
            <person name="Schmutz J."/>
            <person name="Terry A."/>
            <person name="Vize P.D."/>
            <person name="Warren W.C."/>
            <person name="Wells D."/>
            <person name="Wills A."/>
            <person name="Wilson R.K."/>
            <person name="Zimmerman L.B."/>
            <person name="Zorn A.M."/>
            <person name="Grainger R."/>
            <person name="Grammer T."/>
            <person name="Khokha M.K."/>
            <person name="Richardson P.M."/>
            <person name="Rokhsar D.S."/>
        </authorList>
    </citation>
    <scope>NUCLEOTIDE SEQUENCE [LARGE SCALE GENOMIC DNA]</scope>
    <source>
        <strain evidence="7">Nigerian</strain>
    </source>
</reference>
<dbReference type="GO" id="GO:0005212">
    <property type="term" value="F:structural constituent of eye lens"/>
    <property type="evidence" value="ECO:0000318"/>
    <property type="project" value="GO_Central"/>
</dbReference>
<comment type="subunit">
    <text evidence="3">Monomer.</text>
</comment>
<dbReference type="Pfam" id="PF00030">
    <property type="entry name" value="Crystall"/>
    <property type="match status" value="2"/>
</dbReference>
<dbReference type="InterPro" id="IPR001064">
    <property type="entry name" value="Beta/gamma_crystallin"/>
</dbReference>
<reference evidence="9" key="3">
    <citation type="submission" date="2025-04" db="UniProtKB">
        <authorList>
            <consortium name="RefSeq"/>
        </authorList>
    </citation>
    <scope>IDENTIFICATION</scope>
    <source>
        <strain evidence="9">Nigerian</strain>
        <tissue evidence="9">Liver and blood</tissue>
    </source>
</reference>
<evidence type="ECO:0000256" key="1">
    <source>
        <dbReference type="ARBA" id="ARBA00003689"/>
    </source>
</evidence>
<evidence type="ECO:0000259" key="6">
    <source>
        <dbReference type="PROSITE" id="PS50915"/>
    </source>
</evidence>